<comment type="cofactor">
    <cofactor evidence="1">
        <name>Mg(2+)</name>
        <dbReference type="ChEBI" id="CHEBI:18420"/>
    </cofactor>
</comment>
<evidence type="ECO:0000256" key="9">
    <source>
        <dbReference type="ARBA" id="ARBA00023679"/>
    </source>
</evidence>
<evidence type="ECO:0000256" key="8">
    <source>
        <dbReference type="ARBA" id="ARBA00023027"/>
    </source>
</evidence>
<dbReference type="CDD" id="cd03429">
    <property type="entry name" value="NUDIX_NADH_pyrophosphatase_Nudt13"/>
    <property type="match status" value="1"/>
</dbReference>
<dbReference type="Proteomes" id="UP001165405">
    <property type="component" value="Unassembled WGS sequence"/>
</dbReference>
<name>A0AA41QHX4_9MICO</name>
<comment type="catalytic activity">
    <reaction evidence="9">
        <text>a 5'-end NAD(+)-phospho-ribonucleoside in mRNA + H2O = a 5'-end phospho-adenosine-phospho-ribonucleoside in mRNA + beta-nicotinamide D-ribonucleotide + 2 H(+)</text>
        <dbReference type="Rhea" id="RHEA:60876"/>
        <dbReference type="Rhea" id="RHEA-COMP:15698"/>
        <dbReference type="Rhea" id="RHEA-COMP:15719"/>
        <dbReference type="ChEBI" id="CHEBI:14649"/>
        <dbReference type="ChEBI" id="CHEBI:15377"/>
        <dbReference type="ChEBI" id="CHEBI:15378"/>
        <dbReference type="ChEBI" id="CHEBI:144029"/>
        <dbReference type="ChEBI" id="CHEBI:144051"/>
    </reaction>
    <physiologicalReaction direction="left-to-right" evidence="9">
        <dbReference type="Rhea" id="RHEA:60877"/>
    </physiologicalReaction>
</comment>
<accession>A0AA41QHX4</accession>
<comment type="cofactor">
    <cofactor evidence="2">
        <name>Zn(2+)</name>
        <dbReference type="ChEBI" id="CHEBI:29105"/>
    </cofactor>
</comment>
<dbReference type="PANTHER" id="PTHR42904">
    <property type="entry name" value="NUDIX HYDROLASE, NUDC SUBFAMILY"/>
    <property type="match status" value="1"/>
</dbReference>
<proteinExistence type="inferred from homology"/>
<evidence type="ECO:0000256" key="10">
    <source>
        <dbReference type="SAM" id="MobiDB-lite"/>
    </source>
</evidence>
<evidence type="ECO:0000256" key="5">
    <source>
        <dbReference type="ARBA" id="ARBA00022723"/>
    </source>
</evidence>
<dbReference type="Gene3D" id="3.90.79.20">
    <property type="match status" value="1"/>
</dbReference>
<feature type="region of interest" description="Disordered" evidence="10">
    <location>
        <begin position="101"/>
        <end position="130"/>
    </location>
</feature>
<comment type="similarity">
    <text evidence="3">Belongs to the Nudix hydrolase family. NudC subfamily.</text>
</comment>
<dbReference type="PANTHER" id="PTHR42904:SF6">
    <property type="entry name" value="NAD-CAPPED RNA HYDROLASE NUDT12"/>
    <property type="match status" value="1"/>
</dbReference>
<evidence type="ECO:0000256" key="7">
    <source>
        <dbReference type="ARBA" id="ARBA00022842"/>
    </source>
</evidence>
<keyword evidence="6 12" id="KW-0378">Hydrolase</keyword>
<evidence type="ECO:0000256" key="4">
    <source>
        <dbReference type="ARBA" id="ARBA00012381"/>
    </source>
</evidence>
<keyword evidence="13" id="KW-1185">Reference proteome</keyword>
<dbReference type="Gene3D" id="3.90.79.10">
    <property type="entry name" value="Nucleoside Triphosphate Pyrophosphohydrolase"/>
    <property type="match status" value="1"/>
</dbReference>
<dbReference type="EC" id="3.6.1.22" evidence="4"/>
<dbReference type="InterPro" id="IPR050241">
    <property type="entry name" value="NAD-cap_RNA_hydrolase_NudC"/>
</dbReference>
<dbReference type="InterPro" id="IPR015376">
    <property type="entry name" value="Znr_NADH_PPase"/>
</dbReference>
<dbReference type="SUPFAM" id="SSF55811">
    <property type="entry name" value="Nudix"/>
    <property type="match status" value="1"/>
</dbReference>
<dbReference type="Pfam" id="PF09297">
    <property type="entry name" value="Zn_ribbon_NUD"/>
    <property type="match status" value="1"/>
</dbReference>
<evidence type="ECO:0000313" key="12">
    <source>
        <dbReference type="EMBL" id="MCF4123502.1"/>
    </source>
</evidence>
<gene>
    <name evidence="12" type="primary">nudC</name>
    <name evidence="12" type="ORF">L1785_21270</name>
</gene>
<dbReference type="AlphaFoldDB" id="A0AA41QHX4"/>
<dbReference type="InterPro" id="IPR000086">
    <property type="entry name" value="NUDIX_hydrolase_dom"/>
</dbReference>
<dbReference type="GO" id="GO:0046872">
    <property type="term" value="F:metal ion binding"/>
    <property type="evidence" value="ECO:0007669"/>
    <property type="project" value="UniProtKB-KW"/>
</dbReference>
<evidence type="ECO:0000256" key="2">
    <source>
        <dbReference type="ARBA" id="ARBA00001947"/>
    </source>
</evidence>
<dbReference type="GO" id="GO:0019677">
    <property type="term" value="P:NAD+ catabolic process"/>
    <property type="evidence" value="ECO:0007669"/>
    <property type="project" value="TreeGrafter"/>
</dbReference>
<evidence type="ECO:0000256" key="3">
    <source>
        <dbReference type="ARBA" id="ARBA00009595"/>
    </source>
</evidence>
<dbReference type="InterPro" id="IPR049734">
    <property type="entry name" value="NudC-like_C"/>
</dbReference>
<evidence type="ECO:0000313" key="13">
    <source>
        <dbReference type="Proteomes" id="UP001165405"/>
    </source>
</evidence>
<keyword evidence="8" id="KW-0520">NAD</keyword>
<reference evidence="12" key="1">
    <citation type="submission" date="2022-01" db="EMBL/GenBank/DDBJ databases">
        <title>Antribacter sp. nov., isolated from Guizhou of China.</title>
        <authorList>
            <person name="Chengliang C."/>
            <person name="Ya Z."/>
        </authorList>
    </citation>
    <scope>NUCLEOTIDE SEQUENCE</scope>
    <source>
        <strain evidence="12">KLBMP 9083</strain>
    </source>
</reference>
<dbReference type="EMBL" id="JAKGSG010000062">
    <property type="protein sequence ID" value="MCF4123502.1"/>
    <property type="molecule type" value="Genomic_DNA"/>
</dbReference>
<dbReference type="Pfam" id="PF00293">
    <property type="entry name" value="NUDIX"/>
    <property type="match status" value="1"/>
</dbReference>
<dbReference type="InterPro" id="IPR015797">
    <property type="entry name" value="NUDIX_hydrolase-like_dom_sf"/>
</dbReference>
<dbReference type="GO" id="GO:0006742">
    <property type="term" value="P:NADP+ catabolic process"/>
    <property type="evidence" value="ECO:0007669"/>
    <property type="project" value="TreeGrafter"/>
</dbReference>
<protein>
    <recommendedName>
        <fullName evidence="4">NAD(+) diphosphatase</fullName>
        <ecNumber evidence="4">3.6.1.22</ecNumber>
    </recommendedName>
</protein>
<dbReference type="NCBIfam" id="NF001299">
    <property type="entry name" value="PRK00241.1"/>
    <property type="match status" value="1"/>
</dbReference>
<evidence type="ECO:0000256" key="1">
    <source>
        <dbReference type="ARBA" id="ARBA00001946"/>
    </source>
</evidence>
<dbReference type="GO" id="GO:0035529">
    <property type="term" value="F:NADH pyrophosphatase activity"/>
    <property type="evidence" value="ECO:0007669"/>
    <property type="project" value="TreeGrafter"/>
</dbReference>
<sequence>MLDLPFARTAHDRAAHRRTEPDLVDKLLTLPTTRVLLLRGGALGAVGHRLGLFTPDDVVDVPAREHLFLGEAGGLAYVTRLVPDDADVVLPLCSAGGEDLVPRPAPSAALRDRPAPESPGSGQVPGQAGQDGVLAEAGEDLALAEGTQDPSDQPVGDVEAADASGFAWLGLREVSEHATDLEQGLAVEAVALAAWLAVSGRCPRCGAETSVEQAGWVRRCTAERVELYPRSDPAVIMAVVDDADRLLLGRAPAWAPGRYSVLAGFVEPGESAEHAVRREVLEEAAIEIGAGPGDVVYRSSQSWPFPASLMLGYRARARTTAIRTDDELADARWFTRDELAAAVVVGEIGLPGRASIARSLIEEWFGGEIDDADGTTSARPA</sequence>
<comment type="caution">
    <text evidence="12">The sequence shown here is derived from an EMBL/GenBank/DDBJ whole genome shotgun (WGS) entry which is preliminary data.</text>
</comment>
<dbReference type="PROSITE" id="PS51462">
    <property type="entry name" value="NUDIX"/>
    <property type="match status" value="1"/>
</dbReference>
<feature type="domain" description="Nudix hydrolase" evidence="11">
    <location>
        <begin position="229"/>
        <end position="356"/>
    </location>
</feature>
<evidence type="ECO:0000259" key="11">
    <source>
        <dbReference type="PROSITE" id="PS51462"/>
    </source>
</evidence>
<keyword evidence="7" id="KW-0460">Magnesium</keyword>
<organism evidence="12 13">
    <name type="scientific">Antribacter soli</name>
    <dbReference type="NCBI Taxonomy" id="2910976"/>
    <lineage>
        <taxon>Bacteria</taxon>
        <taxon>Bacillati</taxon>
        <taxon>Actinomycetota</taxon>
        <taxon>Actinomycetes</taxon>
        <taxon>Micrococcales</taxon>
        <taxon>Promicromonosporaceae</taxon>
        <taxon>Antribacter</taxon>
    </lineage>
</organism>
<keyword evidence="5" id="KW-0479">Metal-binding</keyword>
<dbReference type="GO" id="GO:0005829">
    <property type="term" value="C:cytosol"/>
    <property type="evidence" value="ECO:0007669"/>
    <property type="project" value="TreeGrafter"/>
</dbReference>
<dbReference type="RefSeq" id="WP_236091254.1">
    <property type="nucleotide sequence ID" value="NZ_JAKGSG010000062.1"/>
</dbReference>
<evidence type="ECO:0000256" key="6">
    <source>
        <dbReference type="ARBA" id="ARBA00022801"/>
    </source>
</evidence>